<dbReference type="InterPro" id="IPR043795">
    <property type="entry name" value="N-alpha-Ac-DABA-like"/>
</dbReference>
<evidence type="ECO:0000256" key="2">
    <source>
        <dbReference type="ARBA" id="ARBA00022723"/>
    </source>
</evidence>
<organism evidence="6 7">
    <name type="scientific">Ramlibacter lithotrophicus</name>
    <dbReference type="NCBI Taxonomy" id="2606681"/>
    <lineage>
        <taxon>Bacteria</taxon>
        <taxon>Pseudomonadati</taxon>
        <taxon>Pseudomonadota</taxon>
        <taxon>Betaproteobacteria</taxon>
        <taxon>Burkholderiales</taxon>
        <taxon>Comamonadaceae</taxon>
        <taxon>Ramlibacter</taxon>
    </lineage>
</organism>
<keyword evidence="4" id="KW-0862">Zinc</keyword>
<name>A0A7X6DBV3_9BURK</name>
<dbReference type="PANTHER" id="PTHR37326">
    <property type="entry name" value="BLL3975 PROTEIN"/>
    <property type="match status" value="1"/>
</dbReference>
<dbReference type="InterPro" id="IPR055438">
    <property type="entry name" value="AstE_AspA_cat"/>
</dbReference>
<evidence type="ECO:0000259" key="5">
    <source>
        <dbReference type="Pfam" id="PF24827"/>
    </source>
</evidence>
<dbReference type="InterPro" id="IPR053138">
    <property type="entry name" value="N-alpha-Ac-DABA_deacetylase"/>
</dbReference>
<evidence type="ECO:0000313" key="6">
    <source>
        <dbReference type="EMBL" id="NKE64305.1"/>
    </source>
</evidence>
<keyword evidence="7" id="KW-1185">Reference proteome</keyword>
<dbReference type="GO" id="GO:0016811">
    <property type="term" value="F:hydrolase activity, acting on carbon-nitrogen (but not peptide) bonds, in linear amides"/>
    <property type="evidence" value="ECO:0007669"/>
    <property type="project" value="InterPro"/>
</dbReference>
<dbReference type="Proteomes" id="UP000521868">
    <property type="component" value="Unassembled WGS sequence"/>
</dbReference>
<comment type="cofactor">
    <cofactor evidence="1">
        <name>Zn(2+)</name>
        <dbReference type="ChEBI" id="CHEBI:29105"/>
    </cofactor>
</comment>
<evidence type="ECO:0000256" key="1">
    <source>
        <dbReference type="ARBA" id="ARBA00001947"/>
    </source>
</evidence>
<accession>A0A7X6DBV3</accession>
<dbReference type="Gene3D" id="3.40.630.10">
    <property type="entry name" value="Zn peptidases"/>
    <property type="match status" value="1"/>
</dbReference>
<dbReference type="SUPFAM" id="SSF53187">
    <property type="entry name" value="Zn-dependent exopeptidases"/>
    <property type="match status" value="1"/>
</dbReference>
<keyword evidence="3" id="KW-0378">Hydrolase</keyword>
<gene>
    <name evidence="6" type="ORF">RAMLITH_00605</name>
</gene>
<dbReference type="EMBL" id="VTOX01000001">
    <property type="protein sequence ID" value="NKE64305.1"/>
    <property type="molecule type" value="Genomic_DNA"/>
</dbReference>
<proteinExistence type="predicted"/>
<evidence type="ECO:0000256" key="3">
    <source>
        <dbReference type="ARBA" id="ARBA00022801"/>
    </source>
</evidence>
<evidence type="ECO:0000313" key="7">
    <source>
        <dbReference type="Proteomes" id="UP000521868"/>
    </source>
</evidence>
<dbReference type="Pfam" id="PF24827">
    <property type="entry name" value="AstE_AspA_cat"/>
    <property type="match status" value="1"/>
</dbReference>
<dbReference type="GO" id="GO:0046872">
    <property type="term" value="F:metal ion binding"/>
    <property type="evidence" value="ECO:0007669"/>
    <property type="project" value="UniProtKB-KW"/>
</dbReference>
<dbReference type="PANTHER" id="PTHR37326:SF1">
    <property type="entry name" value="BLL3975 PROTEIN"/>
    <property type="match status" value="1"/>
</dbReference>
<comment type="caution">
    <text evidence="6">The sequence shown here is derived from an EMBL/GenBank/DDBJ whole genome shotgun (WGS) entry which is preliminary data.</text>
</comment>
<dbReference type="CDD" id="cd06252">
    <property type="entry name" value="M14_ASTE_ASPA-like"/>
    <property type="match status" value="1"/>
</dbReference>
<feature type="domain" description="Succinylglutamate desuccinylase/Aspartoacylase catalytic" evidence="5">
    <location>
        <begin position="47"/>
        <end position="234"/>
    </location>
</feature>
<protein>
    <recommendedName>
        <fullName evidence="5">Succinylglutamate desuccinylase/Aspartoacylase catalytic domain-containing protein</fullName>
    </recommendedName>
</protein>
<sequence>MSATKIWTRIDYEKNGKQAGWLQLPHSVTRSAYGNIAIPICVIRNGAGPTVLLMAGNHGDEYEGQIALTRLIRELDPGELQGRVIVMPAANYPAAMAGARVSPIDDGNLNRSFPGDPDGTPTYAIAHYIDSVLYPMADLFHDIHSGGSSLQYLPFASMRMGADAKLNDRALAALRAFGAPIGLVWDYSPDQRLSQVAAINRGLVALGGEFGGGGAVSGRGVRIVERGLRNILAHAGVIERSRAVGDFDGPTRLMQVKGRDYYVYAPDAGLFEPAVELGDNVKAGDLCGQVHFVDNPARPPEPCHFERDGMVICKRHYGRVERGDCVVHLATEYLG</sequence>
<dbReference type="PIRSF" id="PIRSF039012">
    <property type="entry name" value="ASP"/>
    <property type="match status" value="1"/>
</dbReference>
<reference evidence="6 7" key="1">
    <citation type="journal article" date="2020" name="Nature">
        <title>Bacterial chemolithoautotrophy via manganese oxidation.</title>
        <authorList>
            <person name="Yu H."/>
            <person name="Leadbetter J.R."/>
        </authorList>
    </citation>
    <scope>NUCLEOTIDE SEQUENCE [LARGE SCALE GENOMIC DNA]</scope>
    <source>
        <strain evidence="6 7">RBP-1</strain>
    </source>
</reference>
<dbReference type="RefSeq" id="WP_168105410.1">
    <property type="nucleotide sequence ID" value="NZ_VTOX01000001.1"/>
</dbReference>
<dbReference type="GO" id="GO:0016788">
    <property type="term" value="F:hydrolase activity, acting on ester bonds"/>
    <property type="evidence" value="ECO:0007669"/>
    <property type="project" value="InterPro"/>
</dbReference>
<keyword evidence="2" id="KW-0479">Metal-binding</keyword>
<evidence type="ECO:0000256" key="4">
    <source>
        <dbReference type="ARBA" id="ARBA00022833"/>
    </source>
</evidence>
<dbReference type="AlphaFoldDB" id="A0A7X6DBV3"/>